<evidence type="ECO:0000313" key="10">
    <source>
        <dbReference type="Proteomes" id="UP000285613"/>
    </source>
</evidence>
<dbReference type="EMBL" id="JAHXEI010000006">
    <property type="protein sequence ID" value="MCB4880512.1"/>
    <property type="molecule type" value="Genomic_DNA"/>
</dbReference>
<dbReference type="Proteomes" id="UP000494211">
    <property type="component" value="Unassembled WGS sequence"/>
</dbReference>
<keyword evidence="3" id="KW-0378">Hydrolase</keyword>
<reference evidence="2 13" key="6">
    <citation type="submission" date="2023-01" db="EMBL/GenBank/DDBJ databases">
        <title>Human gut microbiome strain richness.</title>
        <authorList>
            <person name="Chen-Liaw A."/>
        </authorList>
    </citation>
    <scope>NUCLEOTIDE SEQUENCE [LARGE SCALE GENOMIC DNA]</scope>
    <source>
        <strain evidence="2 13">RTP21311st1_C8_RTP21311_201001</strain>
    </source>
</reference>
<dbReference type="EMBL" id="QRPH01000002">
    <property type="protein sequence ID" value="RHL97000.1"/>
    <property type="molecule type" value="Genomic_DNA"/>
</dbReference>
<dbReference type="Proteomes" id="UP001197735">
    <property type="component" value="Unassembled WGS sequence"/>
</dbReference>
<dbReference type="PIRSF" id="PIRSF028846">
    <property type="entry name" value="UCP028846"/>
    <property type="match status" value="1"/>
</dbReference>
<dbReference type="EMBL" id="CABHOD010000004">
    <property type="protein sequence ID" value="VUX63153.1"/>
    <property type="molecule type" value="Genomic_DNA"/>
</dbReference>
<dbReference type="EMBL" id="CABWJV010000003">
    <property type="protein sequence ID" value="VWQ21469.1"/>
    <property type="molecule type" value="Genomic_DNA"/>
</dbReference>
<dbReference type="Pfam" id="PF06824">
    <property type="entry name" value="Glyco_hydro_125"/>
    <property type="match status" value="1"/>
</dbReference>
<dbReference type="PANTHER" id="PTHR31047">
    <property type="entry name" value="MEIOTICALLY UP-REGULATED GENE 157 PROTEIN"/>
    <property type="match status" value="1"/>
</dbReference>
<evidence type="ECO:0000313" key="6">
    <source>
        <dbReference type="EMBL" id="VUX63153.1"/>
    </source>
</evidence>
<dbReference type="RefSeq" id="WP_022245454.1">
    <property type="nucleotide sequence ID" value="NZ_BCXZ01000032.1"/>
</dbReference>
<accession>A0A267WK82</accession>
<evidence type="ECO:0000313" key="13">
    <source>
        <dbReference type="Proteomes" id="UP001212008"/>
    </source>
</evidence>
<dbReference type="InterPro" id="IPR008928">
    <property type="entry name" value="6-hairpin_glycosidase_sf"/>
</dbReference>
<organism evidence="3 8">
    <name type="scientific">Bifidobacterium pseudocatenulatum</name>
    <dbReference type="NCBI Taxonomy" id="28026"/>
    <lineage>
        <taxon>Bacteria</taxon>
        <taxon>Bacillati</taxon>
        <taxon>Actinomycetota</taxon>
        <taxon>Actinomycetes</taxon>
        <taxon>Bifidobacteriales</taxon>
        <taxon>Bifidobacteriaceae</taxon>
        <taxon>Bifidobacterium</taxon>
    </lineage>
</organism>
<dbReference type="SMART" id="SM01149">
    <property type="entry name" value="DUF1237"/>
    <property type="match status" value="1"/>
</dbReference>
<reference evidence="3 8" key="1">
    <citation type="journal article" date="2017" name="ISME J.">
        <title>Unveiling bifidobacterial biogeography across the mammalian branch of the tree of life.</title>
        <authorList>
            <person name="Milani C."/>
            <person name="Mangifesta M."/>
            <person name="Mancabelli L."/>
            <person name="Lugli G.A."/>
            <person name="James K."/>
            <person name="Duranti S."/>
            <person name="Turroni F."/>
            <person name="Ferrario C."/>
            <person name="Ossiprandi M.C."/>
            <person name="van Sinderen D."/>
            <person name="Ventura M."/>
        </authorList>
    </citation>
    <scope>NUCLEOTIDE SEQUENCE [LARGE SCALE GENOMIC DNA]</scope>
    <source>
        <strain evidence="3 8">1E</strain>
    </source>
</reference>
<dbReference type="InterPro" id="IPR012341">
    <property type="entry name" value="6hp_glycosidase-like_sf"/>
</dbReference>
<evidence type="ECO:0000313" key="5">
    <source>
        <dbReference type="EMBL" id="RHL97000.1"/>
    </source>
</evidence>
<reference evidence="6 11" key="3">
    <citation type="submission" date="2019-07" db="EMBL/GenBank/DDBJ databases">
        <authorList>
            <person name="Chang H.-W."/>
            <person name="Raman A."/>
            <person name="Venkatesh S."/>
            <person name="Gehrig J."/>
        </authorList>
    </citation>
    <scope>NUCLEOTIDE SEQUENCE [LARGE SCALE GENOMIC DNA]</scope>
    <source>
        <strain evidence="6">Bifidobacterium_pseudocatenulatum_LFYP_29</strain>
    </source>
</reference>
<reference evidence="7 12" key="4">
    <citation type="submission" date="2019-10" db="EMBL/GenBank/DDBJ databases">
        <authorList>
            <consortium name="Melissa Lawson"/>
            <person name="O'neill I."/>
        </authorList>
    </citation>
    <scope>NUCLEOTIDE SEQUENCE [LARGE SCALE GENOMIC DNA]</scope>
    <source>
        <strain evidence="7">LH_658</strain>
    </source>
</reference>
<evidence type="ECO:0000313" key="9">
    <source>
        <dbReference type="Proteomes" id="UP000284163"/>
    </source>
</evidence>
<evidence type="ECO:0000313" key="2">
    <source>
        <dbReference type="EMBL" id="MDB6491643.1"/>
    </source>
</evidence>
<dbReference type="EMBL" id="QSDK01000004">
    <property type="protein sequence ID" value="RGY77330.1"/>
    <property type="molecule type" value="Genomic_DNA"/>
</dbReference>
<dbReference type="EMBL" id="JAQKRA010000002">
    <property type="protein sequence ID" value="MDB6491643.1"/>
    <property type="molecule type" value="Genomic_DNA"/>
</dbReference>
<comment type="caution">
    <text evidence="3">The sequence shown here is derived from an EMBL/GenBank/DDBJ whole genome shotgun (WGS) entry which is preliminary data.</text>
</comment>
<dbReference type="Gene3D" id="1.50.10.10">
    <property type="match status" value="1"/>
</dbReference>
<evidence type="ECO:0000313" key="11">
    <source>
        <dbReference type="Proteomes" id="UP000331308"/>
    </source>
</evidence>
<evidence type="ECO:0000313" key="12">
    <source>
        <dbReference type="Proteomes" id="UP000494211"/>
    </source>
</evidence>
<dbReference type="Proteomes" id="UP000285613">
    <property type="component" value="Unassembled WGS sequence"/>
</dbReference>
<reference evidence="9 10" key="2">
    <citation type="submission" date="2018-08" db="EMBL/GenBank/DDBJ databases">
        <title>A genome reference for cultivated species of the human gut microbiota.</title>
        <authorList>
            <person name="Zou Y."/>
            <person name="Xue W."/>
            <person name="Luo G."/>
        </authorList>
    </citation>
    <scope>NUCLEOTIDE SEQUENCE [LARGE SCALE GENOMIC DNA]</scope>
    <source>
        <strain evidence="5 10">AF36-12AT</strain>
        <strain evidence="4 9">CF01-1</strain>
    </source>
</reference>
<dbReference type="Proteomes" id="UP000216789">
    <property type="component" value="Unassembled WGS sequence"/>
</dbReference>
<dbReference type="InterPro" id="IPR008313">
    <property type="entry name" value="GH125"/>
</dbReference>
<evidence type="ECO:0000313" key="8">
    <source>
        <dbReference type="Proteomes" id="UP000216789"/>
    </source>
</evidence>
<dbReference type="Proteomes" id="UP000331308">
    <property type="component" value="Unassembled WGS sequence"/>
</dbReference>
<dbReference type="Proteomes" id="UP001212008">
    <property type="component" value="Unassembled WGS sequence"/>
</dbReference>
<dbReference type="AlphaFoldDB" id="A0A267WK82"/>
<evidence type="ECO:0000313" key="7">
    <source>
        <dbReference type="EMBL" id="VWQ21469.1"/>
    </source>
</evidence>
<reference evidence="1" key="5">
    <citation type="submission" date="2021-07" db="EMBL/GenBank/DDBJ databases">
        <title>Xylan utilisation by Bifidobacterium pseudocatenulatum.</title>
        <authorList>
            <person name="Watanabe Y."/>
        </authorList>
    </citation>
    <scope>NUCLEOTIDE SEQUENCE</scope>
    <source>
        <strain evidence="1">YIT12824</strain>
    </source>
</reference>
<dbReference type="SUPFAM" id="SSF48208">
    <property type="entry name" value="Six-hairpin glycosidases"/>
    <property type="match status" value="1"/>
</dbReference>
<proteinExistence type="predicted"/>
<evidence type="ECO:0000313" key="3">
    <source>
        <dbReference type="EMBL" id="PAC73023.1"/>
    </source>
</evidence>
<dbReference type="Proteomes" id="UP000284163">
    <property type="component" value="Unassembled WGS sequence"/>
</dbReference>
<dbReference type="EMBL" id="MNLB01000009">
    <property type="protein sequence ID" value="PAC73023.1"/>
    <property type="molecule type" value="Genomic_DNA"/>
</dbReference>
<dbReference type="GO" id="GO:0016787">
    <property type="term" value="F:hydrolase activity"/>
    <property type="evidence" value="ECO:0007669"/>
    <property type="project" value="UniProtKB-KW"/>
</dbReference>
<dbReference type="PANTHER" id="PTHR31047:SF0">
    <property type="entry name" value="MEIOTICALLY UP-REGULATED GENE 157 PROTEIN"/>
    <property type="match status" value="1"/>
</dbReference>
<protein>
    <submittedName>
        <fullName evidence="1">Glycoside hydrolase family 125 protein</fullName>
    </submittedName>
    <submittedName>
        <fullName evidence="3">Glycosyl hydrolase</fullName>
    </submittedName>
    <submittedName>
        <fullName evidence="4">Metal-independent alpha-mannosidase</fullName>
    </submittedName>
</protein>
<name>A0A267WK82_BIFPS</name>
<sequence length="441" mass="49500">MNDTSNTTNAASQSDIPQSVSDFMRHITDLCGGEHARWAENFNAGFANTLTTTVRRHDDGTTFLLTGDIPAMWLRDSSAQFRPYLAVAVDDPELTALITGLVRQQFRFINIDPYANAFNETPSGATWDPNDQTDSFGPWLWERKYEVDSLCYPIQLAWLLYRNTGTTSHFDDAFVSGIRRILDVFETELDHSNSHYRFFRPNDDPRDSVPNHGTGGPFAVTGMTWSGFRPSDDACVYPYLVPSNMFASVVMGYVQRIFIDVLDDREIAGRAAALQHSIDDGLAHHATIRNAAGNAIYAYEVDGLGNALLMDDSNVPNLMSAPYLGFCEADDPLYLETRNTLLSQENPYYFEGDYAHAIGSPHTPEGYVWPIAMAMQGLTSHDKAEKERILDQLVAADAGTHLMHESFDANDPNSYTRPWFSWANMMFCELVMDYFGIHVKL</sequence>
<evidence type="ECO:0000313" key="1">
    <source>
        <dbReference type="EMBL" id="MCB4880512.1"/>
    </source>
</evidence>
<gene>
    <name evidence="7" type="ORF">BIFLH658_01340</name>
    <name evidence="6" type="ORF">BPLFYP29_00786</name>
    <name evidence="3" type="ORF">BPS1E_1497</name>
    <name evidence="5" type="ORF">DWZ91_03085</name>
    <name evidence="4" type="ORF">DXA22_04120</name>
    <name evidence="1" type="ORF">KZP06_07210</name>
    <name evidence="2" type="ORF">PMN70_05465</name>
</gene>
<keyword evidence="12" id="KW-1185">Reference proteome</keyword>
<dbReference type="GO" id="GO:0005975">
    <property type="term" value="P:carbohydrate metabolic process"/>
    <property type="evidence" value="ECO:0007669"/>
    <property type="project" value="InterPro"/>
</dbReference>
<evidence type="ECO:0000313" key="4">
    <source>
        <dbReference type="EMBL" id="RGY77330.1"/>
    </source>
</evidence>